<gene>
    <name evidence="1" type="ORF">Lsha_1327</name>
</gene>
<evidence type="ECO:0000313" key="1">
    <source>
        <dbReference type="EMBL" id="KTD60916.1"/>
    </source>
</evidence>
<protein>
    <submittedName>
        <fullName evidence="1">Uncharacterized protein</fullName>
    </submittedName>
</protein>
<reference evidence="1 2" key="1">
    <citation type="submission" date="2015-11" db="EMBL/GenBank/DDBJ databases">
        <title>Genomic analysis of 38 Legionella species identifies large and diverse effector repertoires.</title>
        <authorList>
            <person name="Burstein D."/>
            <person name="Amaro F."/>
            <person name="Zusman T."/>
            <person name="Lifshitz Z."/>
            <person name="Cohen O."/>
            <person name="Gilbert J.A."/>
            <person name="Pupko T."/>
            <person name="Shuman H.A."/>
            <person name="Segal G."/>
        </authorList>
    </citation>
    <scope>NUCLEOTIDE SEQUENCE [LARGE SCALE GENOMIC DNA]</scope>
    <source>
        <strain evidence="1 2">ATCC 49655</strain>
    </source>
</reference>
<evidence type="ECO:0000313" key="2">
    <source>
        <dbReference type="Proteomes" id="UP000054600"/>
    </source>
</evidence>
<accession>A0A0W0YVR9</accession>
<sequence>MKIHFVLIALLLISMPYVLNKDLTQTSSVVADTVQHTEQCPQKSVQKSLTSACKSGTSCFNLMVFTVDYDLQSRLSQILFFIYPSALSKGFRLPIYKPPQIFN</sequence>
<dbReference type="RefSeq" id="WP_026254062.1">
    <property type="nucleotide sequence ID" value="NZ_KB892437.1"/>
</dbReference>
<comment type="caution">
    <text evidence="1">The sequence shown here is derived from an EMBL/GenBank/DDBJ whole genome shotgun (WGS) entry which is preliminary data.</text>
</comment>
<dbReference type="Proteomes" id="UP000054600">
    <property type="component" value="Unassembled WGS sequence"/>
</dbReference>
<keyword evidence="2" id="KW-1185">Reference proteome</keyword>
<dbReference type="EMBL" id="LNYW01000040">
    <property type="protein sequence ID" value="KTD60916.1"/>
    <property type="molecule type" value="Genomic_DNA"/>
</dbReference>
<name>A0A0W0YVR9_9GAMM</name>
<proteinExistence type="predicted"/>
<dbReference type="PATRIC" id="fig|1122169.6.peg.1528"/>
<dbReference type="AlphaFoldDB" id="A0A0W0YVR9"/>
<organism evidence="1 2">
    <name type="scientific">Legionella shakespearei DSM 23087</name>
    <dbReference type="NCBI Taxonomy" id="1122169"/>
    <lineage>
        <taxon>Bacteria</taxon>
        <taxon>Pseudomonadati</taxon>
        <taxon>Pseudomonadota</taxon>
        <taxon>Gammaproteobacteria</taxon>
        <taxon>Legionellales</taxon>
        <taxon>Legionellaceae</taxon>
        <taxon>Legionella</taxon>
    </lineage>
</organism>